<protein>
    <submittedName>
        <fullName evidence="1">Uncharacterized protein</fullName>
    </submittedName>
</protein>
<organism evidence="1">
    <name type="scientific">Nonomuraea gerenzanensis</name>
    <dbReference type="NCBI Taxonomy" id="93944"/>
    <lineage>
        <taxon>Bacteria</taxon>
        <taxon>Bacillati</taxon>
        <taxon>Actinomycetota</taxon>
        <taxon>Actinomycetes</taxon>
        <taxon>Streptosporangiales</taxon>
        <taxon>Streptosporangiaceae</taxon>
        <taxon>Nonomuraea</taxon>
    </lineage>
</organism>
<gene>
    <name evidence="1" type="ORF">BN4615_P3084</name>
</gene>
<dbReference type="AlphaFoldDB" id="A0A1M4E462"/>
<dbReference type="EMBL" id="LT559118">
    <property type="protein sequence ID" value="SBO93570.1"/>
    <property type="molecule type" value="Genomic_DNA"/>
</dbReference>
<reference evidence="1" key="1">
    <citation type="submission" date="2016-04" db="EMBL/GenBank/DDBJ databases">
        <authorList>
            <person name="Evans L.H."/>
            <person name="Alamgir A."/>
            <person name="Owens N."/>
            <person name="Weber N.D."/>
            <person name="Virtaneva K."/>
            <person name="Barbian K."/>
            <person name="Babar A."/>
            <person name="Rosenke K."/>
        </authorList>
    </citation>
    <scope>NUCLEOTIDE SEQUENCE</scope>
    <source>
        <strain evidence="1">Nono1</strain>
    </source>
</reference>
<evidence type="ECO:0000313" key="1">
    <source>
        <dbReference type="EMBL" id="SBO93570.1"/>
    </source>
</evidence>
<name>A0A1M4E462_9ACTN</name>
<proteinExistence type="predicted"/>
<sequence length="45" mass="5292">MARSLRITAEIDQPVAWVPLSQDWEGAFPQDRPHLRQYAKRLSEQ</sequence>
<accession>A0A1M4E462</accession>